<evidence type="ECO:0000313" key="3">
    <source>
        <dbReference type="Proteomes" id="UP000631114"/>
    </source>
</evidence>
<evidence type="ECO:0000256" key="1">
    <source>
        <dbReference type="SAM" id="MobiDB-lite"/>
    </source>
</evidence>
<dbReference type="PANTHER" id="PTHR16469:SF27">
    <property type="entry name" value="UBIQUITIN-ASSOCIATED AND SH3 DOMAIN-CONTAINING BA-RELATED"/>
    <property type="match status" value="1"/>
</dbReference>
<accession>A0A835LQG3</accession>
<reference evidence="2 3" key="1">
    <citation type="submission" date="2020-10" db="EMBL/GenBank/DDBJ databases">
        <title>The Coptis chinensis genome and diversification of protoberbering-type alkaloids.</title>
        <authorList>
            <person name="Wang B."/>
            <person name="Shu S."/>
            <person name="Song C."/>
            <person name="Liu Y."/>
        </authorList>
    </citation>
    <scope>NUCLEOTIDE SEQUENCE [LARGE SCALE GENOMIC DNA]</scope>
    <source>
        <strain evidence="2">HL-2020</strain>
        <tissue evidence="2">Leaf</tissue>
    </source>
</reference>
<feature type="region of interest" description="Disordered" evidence="1">
    <location>
        <begin position="81"/>
        <end position="117"/>
    </location>
</feature>
<sequence>MPQKRATVSKAVMVNEGSTSQARTRRSASRLIEEVEEINEEEVSLKALLRRLEDLEKQNKILMAENKVVREENEKRAEDALYEKNGEASSSGTPVVRKSHVEEMRKSHHEEVQSVAKPTPKIVQKEEVKAPITKEMVQEMMQRQFGNQLLEKVSALICKLADDVSQNPLKKDIERVSLPPKFKNPKFNQADRPLVRLVDQVHHTGLAHSQITLATCIDPSKVKVSIKYGLCEILDRKVVKPELAPKAGDFIFSISQLVTMFPVGIVEPVYSNMPQWEESVLDVRARYAMVISAITEKYHIHLKSCYLLRMAKELWFQFLLSWRTPLLMK</sequence>
<dbReference type="InterPro" id="IPR051710">
    <property type="entry name" value="Phosphatase_SH3-domain"/>
</dbReference>
<feature type="region of interest" description="Disordered" evidence="1">
    <location>
        <begin position="1"/>
        <end position="25"/>
    </location>
</feature>
<dbReference type="PANTHER" id="PTHR16469">
    <property type="entry name" value="UBIQUITIN-ASSOCIATED AND SH3 DOMAIN-CONTAINING BA-RELATED"/>
    <property type="match status" value="1"/>
</dbReference>
<dbReference type="EMBL" id="JADFTS010000007">
    <property type="protein sequence ID" value="KAF9595796.1"/>
    <property type="molecule type" value="Genomic_DNA"/>
</dbReference>
<dbReference type="Proteomes" id="UP000631114">
    <property type="component" value="Unassembled WGS sequence"/>
</dbReference>
<name>A0A835LQG3_9MAGN</name>
<proteinExistence type="predicted"/>
<comment type="caution">
    <text evidence="2">The sequence shown here is derived from an EMBL/GenBank/DDBJ whole genome shotgun (WGS) entry which is preliminary data.</text>
</comment>
<dbReference type="OrthoDB" id="414418at2759"/>
<gene>
    <name evidence="2" type="ORF">IFM89_004198</name>
</gene>
<organism evidence="2 3">
    <name type="scientific">Coptis chinensis</name>
    <dbReference type="NCBI Taxonomy" id="261450"/>
    <lineage>
        <taxon>Eukaryota</taxon>
        <taxon>Viridiplantae</taxon>
        <taxon>Streptophyta</taxon>
        <taxon>Embryophyta</taxon>
        <taxon>Tracheophyta</taxon>
        <taxon>Spermatophyta</taxon>
        <taxon>Magnoliopsida</taxon>
        <taxon>Ranunculales</taxon>
        <taxon>Ranunculaceae</taxon>
        <taxon>Coptidoideae</taxon>
        <taxon>Coptis</taxon>
    </lineage>
</organism>
<keyword evidence="3" id="KW-1185">Reference proteome</keyword>
<evidence type="ECO:0000313" key="2">
    <source>
        <dbReference type="EMBL" id="KAF9595796.1"/>
    </source>
</evidence>
<protein>
    <submittedName>
        <fullName evidence="2">Uncharacterized protein</fullName>
    </submittedName>
</protein>
<dbReference type="AlphaFoldDB" id="A0A835LQG3"/>
<feature type="compositionally biased region" description="Basic and acidic residues" evidence="1">
    <location>
        <begin position="99"/>
        <end position="112"/>
    </location>
</feature>